<organism evidence="2 3">
    <name type="scientific">Polyporus arcularius HHB13444</name>
    <dbReference type="NCBI Taxonomy" id="1314778"/>
    <lineage>
        <taxon>Eukaryota</taxon>
        <taxon>Fungi</taxon>
        <taxon>Dikarya</taxon>
        <taxon>Basidiomycota</taxon>
        <taxon>Agaricomycotina</taxon>
        <taxon>Agaricomycetes</taxon>
        <taxon>Polyporales</taxon>
        <taxon>Polyporaceae</taxon>
        <taxon>Polyporus</taxon>
    </lineage>
</organism>
<sequence>MPVTFNVASHPANQWRGRQPNTAEDVLRACEPQSANCERVLESSLTSEELPNVTPSSNGFVYAVMDAWGGHYHLRIRPDDVWVAILNQLNFYINAHAEELRRYFVAHDGKRELKVAMTSEGFAGFARKMSLKIRDNVVDSTLVEWVLPDFTTTTLHDRAVCSIVMMASLKAYFSYGSGITCGIPSVTLEGERSDWEEIYRRLDRLYELGDEPSVWAEMLRPILLRFICAFDGTPDQTFWEHVVHRNTEMCGQDDLSGWLTAFCVWDSKGRWMPGDIPNDIPTKPADKGASADVVENASSERGRTGLGTFVRKLLPSRKGRKRLEGTRKAALHLEPGTGSVMTTIPGSYGDRQYTLDDISYFTIPRSAVPAGYCEVDVTLYHDEHKTHCTMIAGHFAMSVSSKESGEKPDTLSPAPHWMIFEKKVHFE</sequence>
<dbReference type="InterPro" id="IPR025533">
    <property type="entry name" value="DUF4419"/>
</dbReference>
<gene>
    <name evidence="2" type="ORF">K466DRAFT_587921</name>
</gene>
<dbReference type="STRING" id="1314778.A0A5C3PAI8"/>
<accession>A0A5C3PAI8</accession>
<evidence type="ECO:0000256" key="1">
    <source>
        <dbReference type="SAM" id="MobiDB-lite"/>
    </source>
</evidence>
<dbReference type="InParanoid" id="A0A5C3PAI8"/>
<dbReference type="Proteomes" id="UP000308197">
    <property type="component" value="Unassembled WGS sequence"/>
</dbReference>
<proteinExistence type="predicted"/>
<dbReference type="Pfam" id="PF14388">
    <property type="entry name" value="DUF4419"/>
    <property type="match status" value="1"/>
</dbReference>
<keyword evidence="3" id="KW-1185">Reference proteome</keyword>
<evidence type="ECO:0000313" key="3">
    <source>
        <dbReference type="Proteomes" id="UP000308197"/>
    </source>
</evidence>
<dbReference type="PANTHER" id="PTHR31252">
    <property type="entry name" value="DUF4419 DOMAIN-CONTAINING PROTEIN"/>
    <property type="match status" value="1"/>
</dbReference>
<dbReference type="PANTHER" id="PTHR31252:SF11">
    <property type="entry name" value="DUF4419 DOMAIN-CONTAINING PROTEIN"/>
    <property type="match status" value="1"/>
</dbReference>
<evidence type="ECO:0000313" key="2">
    <source>
        <dbReference type="EMBL" id="TFK85648.1"/>
    </source>
</evidence>
<reference evidence="2 3" key="1">
    <citation type="journal article" date="2019" name="Nat. Ecol. Evol.">
        <title>Megaphylogeny resolves global patterns of mushroom evolution.</title>
        <authorList>
            <person name="Varga T."/>
            <person name="Krizsan K."/>
            <person name="Foldi C."/>
            <person name="Dima B."/>
            <person name="Sanchez-Garcia M."/>
            <person name="Sanchez-Ramirez S."/>
            <person name="Szollosi G.J."/>
            <person name="Szarkandi J.G."/>
            <person name="Papp V."/>
            <person name="Albert L."/>
            <person name="Andreopoulos W."/>
            <person name="Angelini C."/>
            <person name="Antonin V."/>
            <person name="Barry K.W."/>
            <person name="Bougher N.L."/>
            <person name="Buchanan P."/>
            <person name="Buyck B."/>
            <person name="Bense V."/>
            <person name="Catcheside P."/>
            <person name="Chovatia M."/>
            <person name="Cooper J."/>
            <person name="Damon W."/>
            <person name="Desjardin D."/>
            <person name="Finy P."/>
            <person name="Geml J."/>
            <person name="Haridas S."/>
            <person name="Hughes K."/>
            <person name="Justo A."/>
            <person name="Karasinski D."/>
            <person name="Kautmanova I."/>
            <person name="Kiss B."/>
            <person name="Kocsube S."/>
            <person name="Kotiranta H."/>
            <person name="LaButti K.M."/>
            <person name="Lechner B.E."/>
            <person name="Liimatainen K."/>
            <person name="Lipzen A."/>
            <person name="Lukacs Z."/>
            <person name="Mihaltcheva S."/>
            <person name="Morgado L.N."/>
            <person name="Niskanen T."/>
            <person name="Noordeloos M.E."/>
            <person name="Ohm R.A."/>
            <person name="Ortiz-Santana B."/>
            <person name="Ovrebo C."/>
            <person name="Racz N."/>
            <person name="Riley R."/>
            <person name="Savchenko A."/>
            <person name="Shiryaev A."/>
            <person name="Soop K."/>
            <person name="Spirin V."/>
            <person name="Szebenyi C."/>
            <person name="Tomsovsky M."/>
            <person name="Tulloss R.E."/>
            <person name="Uehling J."/>
            <person name="Grigoriev I.V."/>
            <person name="Vagvolgyi C."/>
            <person name="Papp T."/>
            <person name="Martin F.M."/>
            <person name="Miettinen O."/>
            <person name="Hibbett D.S."/>
            <person name="Nagy L.G."/>
        </authorList>
    </citation>
    <scope>NUCLEOTIDE SEQUENCE [LARGE SCALE GENOMIC DNA]</scope>
    <source>
        <strain evidence="2 3">HHB13444</strain>
    </source>
</reference>
<protein>
    <submittedName>
        <fullName evidence="2">Uncharacterized protein</fullName>
    </submittedName>
</protein>
<feature type="region of interest" description="Disordered" evidence="1">
    <location>
        <begin position="280"/>
        <end position="299"/>
    </location>
</feature>
<dbReference type="AlphaFoldDB" id="A0A5C3PAI8"/>
<dbReference type="EMBL" id="ML211241">
    <property type="protein sequence ID" value="TFK85648.1"/>
    <property type="molecule type" value="Genomic_DNA"/>
</dbReference>
<name>A0A5C3PAI8_9APHY</name>